<dbReference type="Proteomes" id="UP000824120">
    <property type="component" value="Chromosome 4"/>
</dbReference>
<protein>
    <submittedName>
        <fullName evidence="1">Uncharacterized protein</fullName>
    </submittedName>
</protein>
<proteinExistence type="predicted"/>
<dbReference type="EMBL" id="JACXVP010000004">
    <property type="protein sequence ID" value="KAG5608351.1"/>
    <property type="molecule type" value="Genomic_DNA"/>
</dbReference>
<gene>
    <name evidence="1" type="ORF">H5410_019632</name>
</gene>
<sequence>MYTVIHDVLLVYDTYTISISLRIEGLSWLSRGLVVNILTRNGFYGSRIKTLYFGGGVVRKIKEAGMRILIWMCGHTRRHKIKNKFIQDNVVLTFVVDKIMEATLRLSGYMT</sequence>
<dbReference type="OrthoDB" id="1303839at2759"/>
<dbReference type="AlphaFoldDB" id="A0A9J5Z8W6"/>
<reference evidence="1 2" key="1">
    <citation type="submission" date="2020-09" db="EMBL/GenBank/DDBJ databases">
        <title>De no assembly of potato wild relative species, Solanum commersonii.</title>
        <authorList>
            <person name="Cho K."/>
        </authorList>
    </citation>
    <scope>NUCLEOTIDE SEQUENCE [LARGE SCALE GENOMIC DNA]</scope>
    <source>
        <strain evidence="1">LZ3.2</strain>
        <tissue evidence="1">Leaf</tissue>
    </source>
</reference>
<evidence type="ECO:0000313" key="1">
    <source>
        <dbReference type="EMBL" id="KAG5608351.1"/>
    </source>
</evidence>
<keyword evidence="2" id="KW-1185">Reference proteome</keyword>
<evidence type="ECO:0000313" key="2">
    <source>
        <dbReference type="Proteomes" id="UP000824120"/>
    </source>
</evidence>
<organism evidence="1 2">
    <name type="scientific">Solanum commersonii</name>
    <name type="common">Commerson's wild potato</name>
    <name type="synonym">Commerson's nightshade</name>
    <dbReference type="NCBI Taxonomy" id="4109"/>
    <lineage>
        <taxon>Eukaryota</taxon>
        <taxon>Viridiplantae</taxon>
        <taxon>Streptophyta</taxon>
        <taxon>Embryophyta</taxon>
        <taxon>Tracheophyta</taxon>
        <taxon>Spermatophyta</taxon>
        <taxon>Magnoliopsida</taxon>
        <taxon>eudicotyledons</taxon>
        <taxon>Gunneridae</taxon>
        <taxon>Pentapetalae</taxon>
        <taxon>asterids</taxon>
        <taxon>lamiids</taxon>
        <taxon>Solanales</taxon>
        <taxon>Solanaceae</taxon>
        <taxon>Solanoideae</taxon>
        <taxon>Solaneae</taxon>
        <taxon>Solanum</taxon>
    </lineage>
</organism>
<accession>A0A9J5Z8W6</accession>
<name>A0A9J5Z8W6_SOLCO</name>
<comment type="caution">
    <text evidence="1">The sequence shown here is derived from an EMBL/GenBank/DDBJ whole genome shotgun (WGS) entry which is preliminary data.</text>
</comment>